<dbReference type="EMBL" id="JABCKV010000552">
    <property type="protein sequence ID" value="KAG5640705.1"/>
    <property type="molecule type" value="Genomic_DNA"/>
</dbReference>
<dbReference type="OrthoDB" id="3893071at2759"/>
<evidence type="ECO:0000313" key="1">
    <source>
        <dbReference type="EMBL" id="KAG5640705.1"/>
    </source>
</evidence>
<organism evidence="1 2">
    <name type="scientific">Asterophora parasitica</name>
    <dbReference type="NCBI Taxonomy" id="117018"/>
    <lineage>
        <taxon>Eukaryota</taxon>
        <taxon>Fungi</taxon>
        <taxon>Dikarya</taxon>
        <taxon>Basidiomycota</taxon>
        <taxon>Agaricomycotina</taxon>
        <taxon>Agaricomycetes</taxon>
        <taxon>Agaricomycetidae</taxon>
        <taxon>Agaricales</taxon>
        <taxon>Tricholomatineae</taxon>
        <taxon>Lyophyllaceae</taxon>
        <taxon>Asterophora</taxon>
    </lineage>
</organism>
<dbReference type="Proteomes" id="UP000775547">
    <property type="component" value="Unassembled WGS sequence"/>
</dbReference>
<dbReference type="AlphaFoldDB" id="A0A9P7G4J6"/>
<protein>
    <submittedName>
        <fullName evidence="1">Uncharacterized protein</fullName>
    </submittedName>
</protein>
<reference evidence="1" key="2">
    <citation type="submission" date="2021-10" db="EMBL/GenBank/DDBJ databases">
        <title>Phylogenomics reveals ancestral predisposition of the termite-cultivated fungus Termitomyces towards a domesticated lifestyle.</title>
        <authorList>
            <person name="Auxier B."/>
            <person name="Grum-Grzhimaylo A."/>
            <person name="Cardenas M.E."/>
            <person name="Lodge J.D."/>
            <person name="Laessoe T."/>
            <person name="Pedersen O."/>
            <person name="Smith M.E."/>
            <person name="Kuyper T.W."/>
            <person name="Franco-Molano E.A."/>
            <person name="Baroni T.J."/>
            <person name="Aanen D.K."/>
        </authorList>
    </citation>
    <scope>NUCLEOTIDE SEQUENCE</scope>
    <source>
        <strain evidence="1">AP01</strain>
        <tissue evidence="1">Mycelium</tissue>
    </source>
</reference>
<proteinExistence type="predicted"/>
<gene>
    <name evidence="1" type="ORF">DXG03_007482</name>
</gene>
<accession>A0A9P7G4J6</accession>
<reference evidence="1" key="1">
    <citation type="submission" date="2020-07" db="EMBL/GenBank/DDBJ databases">
        <authorList>
            <person name="Nieuwenhuis M."/>
            <person name="Van De Peppel L.J.J."/>
        </authorList>
    </citation>
    <scope>NUCLEOTIDE SEQUENCE</scope>
    <source>
        <strain evidence="1">AP01</strain>
        <tissue evidence="1">Mycelium</tissue>
    </source>
</reference>
<comment type="caution">
    <text evidence="1">The sequence shown here is derived from an EMBL/GenBank/DDBJ whole genome shotgun (WGS) entry which is preliminary data.</text>
</comment>
<name>A0A9P7G4J6_9AGAR</name>
<keyword evidence="2" id="KW-1185">Reference proteome</keyword>
<sequence length="264" mass="29758">MFELNPHSIDKEVPVVELSVSAIDLSFFLKALHDTSFFRQPTPSGVAAPFSIISAILRLSDKYDVPCLRRRAIEHLEVVYPTSLKGWDLSPRFESSTPFDHGVAVKLANDFNIPWIRPMAVYRLASQPFDVVLASLFRVGLCEDDMGMCIRGIRALRTLQFSCGIVTLSLPRKLMSQGALCTCQDILKAKWNAIIGGDFDDPLAVYSVKTEGFCMSCTTRITETFASRREVWDRIPTMIFNESWDTLEALRRASIDKEDVSSYM</sequence>
<evidence type="ECO:0000313" key="2">
    <source>
        <dbReference type="Proteomes" id="UP000775547"/>
    </source>
</evidence>